<keyword evidence="2" id="KW-1133">Transmembrane helix</keyword>
<dbReference type="EMBL" id="PGTO01000010">
    <property type="protein sequence ID" value="RAU21382.1"/>
    <property type="molecule type" value="Genomic_DNA"/>
</dbReference>
<dbReference type="PANTHER" id="PTHR43156:SF9">
    <property type="entry name" value="HAMP DOMAIN-CONTAINING PROTEIN"/>
    <property type="match status" value="1"/>
</dbReference>
<dbReference type="Pfam" id="PF07228">
    <property type="entry name" value="SpoIIE"/>
    <property type="match status" value="1"/>
</dbReference>
<proteinExistence type="predicted"/>
<feature type="domain" description="HAMP" evidence="3">
    <location>
        <begin position="174"/>
        <end position="225"/>
    </location>
</feature>
<dbReference type="InterPro" id="IPR003660">
    <property type="entry name" value="HAMP_dom"/>
</dbReference>
<dbReference type="GO" id="GO:0016020">
    <property type="term" value="C:membrane"/>
    <property type="evidence" value="ECO:0007669"/>
    <property type="project" value="InterPro"/>
</dbReference>
<name>A0A364NWE9_9PROT</name>
<protein>
    <submittedName>
        <fullName evidence="4">Serine phosphatase RsbU, regulator of sigma subunit</fullName>
    </submittedName>
</protein>
<reference evidence="4 5" key="1">
    <citation type="submission" date="2017-11" db="EMBL/GenBank/DDBJ databases">
        <title>Draft genome sequence of magnetotactic bacterium Magnetospirillum kuznetsovii LBB-42.</title>
        <authorList>
            <person name="Grouzdev D.S."/>
            <person name="Rysina M.S."/>
            <person name="Baslerov R.V."/>
            <person name="Koziaeva V."/>
        </authorList>
    </citation>
    <scope>NUCLEOTIDE SEQUENCE [LARGE SCALE GENOMIC DNA]</scope>
    <source>
        <strain evidence="4 5">LBB-42</strain>
    </source>
</reference>
<keyword evidence="2" id="KW-0472">Membrane</keyword>
<dbReference type="Gene3D" id="6.10.340.10">
    <property type="match status" value="1"/>
</dbReference>
<evidence type="ECO:0000256" key="2">
    <source>
        <dbReference type="SAM" id="Phobius"/>
    </source>
</evidence>
<comment type="caution">
    <text evidence="4">The sequence shown here is derived from an EMBL/GenBank/DDBJ whole genome shotgun (WGS) entry which is preliminary data.</text>
</comment>
<dbReference type="GO" id="GO:0007165">
    <property type="term" value="P:signal transduction"/>
    <property type="evidence" value="ECO:0007669"/>
    <property type="project" value="InterPro"/>
</dbReference>
<dbReference type="AlphaFoldDB" id="A0A364NWE9"/>
<dbReference type="Gene3D" id="3.60.40.10">
    <property type="entry name" value="PPM-type phosphatase domain"/>
    <property type="match status" value="1"/>
</dbReference>
<dbReference type="PROSITE" id="PS50885">
    <property type="entry name" value="HAMP"/>
    <property type="match status" value="1"/>
</dbReference>
<dbReference type="CDD" id="cd06225">
    <property type="entry name" value="HAMP"/>
    <property type="match status" value="1"/>
</dbReference>
<dbReference type="SMART" id="SM00304">
    <property type="entry name" value="HAMP"/>
    <property type="match status" value="1"/>
</dbReference>
<organism evidence="4 5">
    <name type="scientific">Paramagnetospirillum kuznetsovii</name>
    <dbReference type="NCBI Taxonomy" id="2053833"/>
    <lineage>
        <taxon>Bacteria</taxon>
        <taxon>Pseudomonadati</taxon>
        <taxon>Pseudomonadota</taxon>
        <taxon>Alphaproteobacteria</taxon>
        <taxon>Rhodospirillales</taxon>
        <taxon>Magnetospirillaceae</taxon>
        <taxon>Paramagnetospirillum</taxon>
    </lineage>
</organism>
<feature type="transmembrane region" description="Helical" evidence="2">
    <location>
        <begin position="20"/>
        <end position="41"/>
    </location>
</feature>
<dbReference type="SMART" id="SM00331">
    <property type="entry name" value="PP2C_SIG"/>
    <property type="match status" value="1"/>
</dbReference>
<dbReference type="Proteomes" id="UP000251075">
    <property type="component" value="Unassembled WGS sequence"/>
</dbReference>
<evidence type="ECO:0000259" key="3">
    <source>
        <dbReference type="PROSITE" id="PS50885"/>
    </source>
</evidence>
<evidence type="ECO:0000313" key="4">
    <source>
        <dbReference type="EMBL" id="RAU21382.1"/>
    </source>
</evidence>
<keyword evidence="5" id="KW-1185">Reference proteome</keyword>
<dbReference type="OrthoDB" id="5496380at2"/>
<keyword evidence="1" id="KW-0378">Hydrolase</keyword>
<dbReference type="InterPro" id="IPR052016">
    <property type="entry name" value="Bact_Sigma-Reg"/>
</dbReference>
<evidence type="ECO:0000313" key="5">
    <source>
        <dbReference type="Proteomes" id="UP000251075"/>
    </source>
</evidence>
<dbReference type="PANTHER" id="PTHR43156">
    <property type="entry name" value="STAGE II SPORULATION PROTEIN E-RELATED"/>
    <property type="match status" value="1"/>
</dbReference>
<dbReference type="InterPro" id="IPR001932">
    <property type="entry name" value="PPM-type_phosphatase-like_dom"/>
</dbReference>
<dbReference type="Pfam" id="PF00672">
    <property type="entry name" value="HAMP"/>
    <property type="match status" value="1"/>
</dbReference>
<sequence>MTGRSRFTQGHSLAFKVFAATLPVVVAAVLATQLVVGWMNYSAQLEALTARAQLIATLTAQAISRPLWNLDKAVYRAQVSAVESDASFLMARVLDDTGQVAFQHGDDPAEGSPVIRARYPIPDPSGPGKIGEFELVLSKAELDASARRLIGIGAAAILALLLVTFATIHLATRRLIVAPLTALLDAMAKVECKNWTEVEWSSGDELGQVAAAFNRMVDGLRSGDEAKRLLKELEIAQAKLIENNAALEKASRLVLDSIGYARKIQDGLLPDAASLDGVVAKFQVRWEPLHQVGGDYYWLHPFGRKALILLADCTGHGVPGAFMTVVVATAMDRILMEGGDLLPAAILERLDKVVRERLRQDRPDGTSDDGLDAAICLWDGDERRLTFAGANMPIVVSVQGKPKVIKGSRRSLGYRTGGARDAFVDQAFQVEPDTTVYMFTDGMTDHVGGSPPRLFGRRRLVELIAESQTLPLSRQLDRIDETLSTYRGGQNRRDDMAIIAFRPY</sequence>
<gene>
    <name evidence="4" type="ORF">CU669_13185</name>
</gene>
<dbReference type="SUPFAM" id="SSF158472">
    <property type="entry name" value="HAMP domain-like"/>
    <property type="match status" value="1"/>
</dbReference>
<dbReference type="RefSeq" id="WP_112145438.1">
    <property type="nucleotide sequence ID" value="NZ_PGTO01000010.1"/>
</dbReference>
<evidence type="ECO:0000256" key="1">
    <source>
        <dbReference type="ARBA" id="ARBA00022801"/>
    </source>
</evidence>
<keyword evidence="2" id="KW-0812">Transmembrane</keyword>
<dbReference type="InterPro" id="IPR036457">
    <property type="entry name" value="PPM-type-like_dom_sf"/>
</dbReference>
<feature type="transmembrane region" description="Helical" evidence="2">
    <location>
        <begin position="149"/>
        <end position="171"/>
    </location>
</feature>
<accession>A0A364NWE9</accession>
<dbReference type="GO" id="GO:0016791">
    <property type="term" value="F:phosphatase activity"/>
    <property type="evidence" value="ECO:0007669"/>
    <property type="project" value="TreeGrafter"/>
</dbReference>